<dbReference type="Proteomes" id="UP001521785">
    <property type="component" value="Unassembled WGS sequence"/>
</dbReference>
<feature type="region of interest" description="Disordered" evidence="1">
    <location>
        <begin position="58"/>
        <end position="78"/>
    </location>
</feature>
<comment type="caution">
    <text evidence="2">The sequence shown here is derived from an EMBL/GenBank/DDBJ whole genome shotgun (WGS) entry which is preliminary data.</text>
</comment>
<evidence type="ECO:0000313" key="3">
    <source>
        <dbReference type="Proteomes" id="UP001521785"/>
    </source>
</evidence>
<dbReference type="EMBL" id="JAKJXO020000003">
    <property type="protein sequence ID" value="KAL1608585.1"/>
    <property type="molecule type" value="Genomic_DNA"/>
</dbReference>
<keyword evidence="3" id="KW-1185">Reference proteome</keyword>
<evidence type="ECO:0000313" key="2">
    <source>
        <dbReference type="EMBL" id="KAL1608585.1"/>
    </source>
</evidence>
<proteinExistence type="predicted"/>
<gene>
    <name evidence="2" type="ORF">SLS60_003529</name>
</gene>
<organism evidence="2 3">
    <name type="scientific">Paraconiothyrium brasiliense</name>
    <dbReference type="NCBI Taxonomy" id="300254"/>
    <lineage>
        <taxon>Eukaryota</taxon>
        <taxon>Fungi</taxon>
        <taxon>Dikarya</taxon>
        <taxon>Ascomycota</taxon>
        <taxon>Pezizomycotina</taxon>
        <taxon>Dothideomycetes</taxon>
        <taxon>Pleosporomycetidae</taxon>
        <taxon>Pleosporales</taxon>
        <taxon>Massarineae</taxon>
        <taxon>Didymosphaeriaceae</taxon>
        <taxon>Paraconiothyrium</taxon>
    </lineage>
</organism>
<reference evidence="2 3" key="1">
    <citation type="submission" date="2024-02" db="EMBL/GenBank/DDBJ databases">
        <title>De novo assembly and annotation of 12 fungi associated with fruit tree decline syndrome in Ontario, Canada.</title>
        <authorList>
            <person name="Sulman M."/>
            <person name="Ellouze W."/>
            <person name="Ilyukhin E."/>
        </authorList>
    </citation>
    <scope>NUCLEOTIDE SEQUENCE [LARGE SCALE GENOMIC DNA]</scope>
    <source>
        <strain evidence="2 3">M42-189</strain>
    </source>
</reference>
<name>A0ABR3RVZ2_9PLEO</name>
<protein>
    <submittedName>
        <fullName evidence="2">Uncharacterized protein</fullName>
    </submittedName>
</protein>
<evidence type="ECO:0000256" key="1">
    <source>
        <dbReference type="SAM" id="MobiDB-lite"/>
    </source>
</evidence>
<accession>A0ABR3RVZ2</accession>
<feature type="compositionally biased region" description="Low complexity" evidence="1">
    <location>
        <begin position="59"/>
        <end position="74"/>
    </location>
</feature>
<sequence length="401" mass="44036">MLSSYIPSERLNSALLGNHRLLMANLQAPPVHDSQVIERSKSHRMTLLRKLKPHKASYSDVRSSLPSRVSSVSTPSPPPVLSISGMDEPLPNAELSKQFSGLHDIIVAHVHKFYSSNDVEQRISQSDIEHASTGMVLPWPQILGLLGDANTRTATLAMCIAWTILSRSLLLKLGISNSTGSTFLPPEFVECFQSFSLVKGAVTLGEDKTQTVNLALLSRWKQISAALCHTAYIDNAFSFFDARTVNVERALKDLDPLIATYALPHDAGHGKDARVDDLRDVLRHGASFAFTLFSQPCFWRFDWRSDRAAAHGKTESELDPDTMSSIASIGLAATSSIRLTTQEIVVWPSLVRIMNEDGVQLSGQGEGMVLGRKKYVDDLEGRRGVCDGDMCFKAVLGSTSW</sequence>